<evidence type="ECO:0000313" key="2">
    <source>
        <dbReference type="Proteomes" id="UP001249851"/>
    </source>
</evidence>
<reference evidence="1" key="1">
    <citation type="journal article" date="2023" name="G3 (Bethesda)">
        <title>Whole genome assembly and annotation of the endangered Caribbean coral Acropora cervicornis.</title>
        <authorList>
            <person name="Selwyn J.D."/>
            <person name="Vollmer S.V."/>
        </authorList>
    </citation>
    <scope>NUCLEOTIDE SEQUENCE</scope>
    <source>
        <strain evidence="1">K2</strain>
    </source>
</reference>
<proteinExistence type="predicted"/>
<reference evidence="1" key="2">
    <citation type="journal article" date="2023" name="Science">
        <title>Genomic signatures of disease resistance in endangered staghorn corals.</title>
        <authorList>
            <person name="Vollmer S.V."/>
            <person name="Selwyn J.D."/>
            <person name="Despard B.A."/>
            <person name="Roesel C.L."/>
        </authorList>
    </citation>
    <scope>NUCLEOTIDE SEQUENCE</scope>
    <source>
        <strain evidence="1">K2</strain>
    </source>
</reference>
<comment type="caution">
    <text evidence="1">The sequence shown here is derived from an EMBL/GenBank/DDBJ whole genome shotgun (WGS) entry which is preliminary data.</text>
</comment>
<dbReference type="AlphaFoldDB" id="A0AAD9V7P9"/>
<protein>
    <submittedName>
        <fullName evidence="1">Uncharacterized protein</fullName>
    </submittedName>
</protein>
<dbReference type="Proteomes" id="UP001249851">
    <property type="component" value="Unassembled WGS sequence"/>
</dbReference>
<accession>A0AAD9V7P9</accession>
<keyword evidence="2" id="KW-1185">Reference proteome</keyword>
<sequence>MELKWCVRWFCSKMPGKWSFNHKWLTMEEHKCARRVKCDLKKAICIVRNETIALTMMGKSALRSHMAGNNSKYYEAIFTEKRFGSSEEYFCGNNKSGEKSYFQSQQRYATEHPTTSCQGCVNIVWEISFRFSVFQQKWCTQV</sequence>
<name>A0AAD9V7P9_ACRCE</name>
<organism evidence="1 2">
    <name type="scientific">Acropora cervicornis</name>
    <name type="common">Staghorn coral</name>
    <dbReference type="NCBI Taxonomy" id="6130"/>
    <lineage>
        <taxon>Eukaryota</taxon>
        <taxon>Metazoa</taxon>
        <taxon>Cnidaria</taxon>
        <taxon>Anthozoa</taxon>
        <taxon>Hexacorallia</taxon>
        <taxon>Scleractinia</taxon>
        <taxon>Astrocoeniina</taxon>
        <taxon>Acroporidae</taxon>
        <taxon>Acropora</taxon>
    </lineage>
</organism>
<dbReference type="EMBL" id="JARQWQ010000023">
    <property type="protein sequence ID" value="KAK2564333.1"/>
    <property type="molecule type" value="Genomic_DNA"/>
</dbReference>
<gene>
    <name evidence="1" type="ORF">P5673_012596</name>
</gene>
<evidence type="ECO:0000313" key="1">
    <source>
        <dbReference type="EMBL" id="KAK2564333.1"/>
    </source>
</evidence>